<evidence type="ECO:0000256" key="2">
    <source>
        <dbReference type="SAM" id="MobiDB-lite"/>
    </source>
</evidence>
<dbReference type="PROSITE" id="PS00079">
    <property type="entry name" value="MULTICOPPER_OXIDASE1"/>
    <property type="match status" value="1"/>
</dbReference>
<evidence type="ECO:0000313" key="4">
    <source>
        <dbReference type="EMBL" id="KUN10492.1"/>
    </source>
</evidence>
<feature type="domain" description="Sulfocyanin-like C-terminal" evidence="3">
    <location>
        <begin position="105"/>
        <end position="200"/>
    </location>
</feature>
<evidence type="ECO:0000259" key="3">
    <source>
        <dbReference type="Pfam" id="PF06525"/>
    </source>
</evidence>
<protein>
    <recommendedName>
        <fullName evidence="3">Sulfocyanin-like C-terminal domain-containing protein</fullName>
    </recommendedName>
</protein>
<dbReference type="InterPro" id="IPR008972">
    <property type="entry name" value="Cupredoxin"/>
</dbReference>
<sequence length="202" mass="20625">MISGPQRRLRLVVAGAVAALVLGIATTVLLAATGAFRHTAPTTWRAPGTRCNAPALPGQVVDVTVANMGPGMMHGPRRRDSGSRQGYGTGTMWLRVTPGTVRAGAVSLRVLNAGSLTHEVVVLPLPNGQSAGGRPAGSDGRISETGSLGEASRSCGSGSGDGIEPGATGWTTVTLRPGRYELVCNVPGHYAAGMYTELDVTP</sequence>
<dbReference type="STRING" id="67386.AQI95_01890"/>
<keyword evidence="1" id="KW-0479">Metal-binding</keyword>
<dbReference type="RefSeq" id="WP_067116125.1">
    <property type="nucleotide sequence ID" value="NZ_KQ948206.1"/>
</dbReference>
<dbReference type="AlphaFoldDB" id="A0A101PFA5"/>
<dbReference type="InterPro" id="IPR033138">
    <property type="entry name" value="Cu_oxidase_CS"/>
</dbReference>
<reference evidence="4 5" key="1">
    <citation type="submission" date="2015-10" db="EMBL/GenBank/DDBJ databases">
        <title>Draft genome sequence of Streptomyces yokosukanensis DSM 40224, type strain for the species Streptomyces yokosukanensis.</title>
        <authorList>
            <person name="Ruckert C."/>
            <person name="Winkler A."/>
            <person name="Kalinowski J."/>
            <person name="Kampfer P."/>
            <person name="Glaeser S."/>
        </authorList>
    </citation>
    <scope>NUCLEOTIDE SEQUENCE [LARGE SCALE GENOMIC DNA]</scope>
    <source>
        <strain evidence="4 5">DSM 40224</strain>
    </source>
</reference>
<dbReference type="Proteomes" id="UP000053127">
    <property type="component" value="Unassembled WGS sequence"/>
</dbReference>
<dbReference type="InterPro" id="IPR049544">
    <property type="entry name" value="SoxE-like_C"/>
</dbReference>
<proteinExistence type="predicted"/>
<dbReference type="EMBL" id="LMWN01000001">
    <property type="protein sequence ID" value="KUN10492.1"/>
    <property type="molecule type" value="Genomic_DNA"/>
</dbReference>
<evidence type="ECO:0000256" key="1">
    <source>
        <dbReference type="ARBA" id="ARBA00022723"/>
    </source>
</evidence>
<dbReference type="GO" id="GO:0046872">
    <property type="term" value="F:metal ion binding"/>
    <property type="evidence" value="ECO:0007669"/>
    <property type="project" value="UniProtKB-KW"/>
</dbReference>
<organism evidence="4 5">
    <name type="scientific">Streptomyces yokosukanensis</name>
    <dbReference type="NCBI Taxonomy" id="67386"/>
    <lineage>
        <taxon>Bacteria</taxon>
        <taxon>Bacillati</taxon>
        <taxon>Actinomycetota</taxon>
        <taxon>Actinomycetes</taxon>
        <taxon>Kitasatosporales</taxon>
        <taxon>Streptomycetaceae</taxon>
        <taxon>Streptomyces</taxon>
    </lineage>
</organism>
<evidence type="ECO:0000313" key="5">
    <source>
        <dbReference type="Proteomes" id="UP000053127"/>
    </source>
</evidence>
<gene>
    <name evidence="4" type="ORF">AQI95_01890</name>
</gene>
<feature type="region of interest" description="Disordered" evidence="2">
    <location>
        <begin position="127"/>
        <end position="169"/>
    </location>
</feature>
<dbReference type="Gene3D" id="2.60.40.420">
    <property type="entry name" value="Cupredoxins - blue copper proteins"/>
    <property type="match status" value="1"/>
</dbReference>
<name>A0A101PFA5_9ACTN</name>
<keyword evidence="5" id="KW-1185">Reference proteome</keyword>
<comment type="caution">
    <text evidence="4">The sequence shown here is derived from an EMBL/GenBank/DDBJ whole genome shotgun (WGS) entry which is preliminary data.</text>
</comment>
<accession>A0A101PFA5</accession>
<dbReference type="Pfam" id="PF06525">
    <property type="entry name" value="SoxE"/>
    <property type="match status" value="1"/>
</dbReference>
<dbReference type="SUPFAM" id="SSF49503">
    <property type="entry name" value="Cupredoxins"/>
    <property type="match status" value="1"/>
</dbReference>